<name>A0A5N6R1R6_9ROSI</name>
<keyword evidence="5" id="KW-1185">Reference proteome</keyword>
<gene>
    <name evidence="4" type="ORF">FH972_009391</name>
</gene>
<keyword evidence="2" id="KW-1133">Transmembrane helix</keyword>
<feature type="region of interest" description="Disordered" evidence="1">
    <location>
        <begin position="103"/>
        <end position="149"/>
    </location>
</feature>
<keyword evidence="2" id="KW-0472">Membrane</keyword>
<dbReference type="Pfam" id="PF14364">
    <property type="entry name" value="DUF4408"/>
    <property type="match status" value="1"/>
</dbReference>
<dbReference type="Proteomes" id="UP000327013">
    <property type="component" value="Chromosome 3"/>
</dbReference>
<evidence type="ECO:0000256" key="1">
    <source>
        <dbReference type="SAM" id="MobiDB-lite"/>
    </source>
</evidence>
<keyword evidence="2" id="KW-0812">Transmembrane</keyword>
<dbReference type="PANTHER" id="PTHR35762">
    <property type="entry name" value="TRANSMEMBRANE PROTEIN"/>
    <property type="match status" value="1"/>
</dbReference>
<evidence type="ECO:0000313" key="4">
    <source>
        <dbReference type="EMBL" id="KAE8023723.1"/>
    </source>
</evidence>
<organism evidence="4 5">
    <name type="scientific">Carpinus fangiana</name>
    <dbReference type="NCBI Taxonomy" id="176857"/>
    <lineage>
        <taxon>Eukaryota</taxon>
        <taxon>Viridiplantae</taxon>
        <taxon>Streptophyta</taxon>
        <taxon>Embryophyta</taxon>
        <taxon>Tracheophyta</taxon>
        <taxon>Spermatophyta</taxon>
        <taxon>Magnoliopsida</taxon>
        <taxon>eudicotyledons</taxon>
        <taxon>Gunneridae</taxon>
        <taxon>Pentapetalae</taxon>
        <taxon>rosids</taxon>
        <taxon>fabids</taxon>
        <taxon>Fagales</taxon>
        <taxon>Betulaceae</taxon>
        <taxon>Carpinus</taxon>
    </lineage>
</organism>
<dbReference type="OrthoDB" id="781735at2759"/>
<dbReference type="AlphaFoldDB" id="A0A5N6R1R6"/>
<reference evidence="4 5" key="1">
    <citation type="submission" date="2019-06" db="EMBL/GenBank/DDBJ databases">
        <title>A chromosomal-level reference genome of Carpinus fangiana (Coryloideae, Betulaceae).</title>
        <authorList>
            <person name="Yang X."/>
            <person name="Wang Z."/>
            <person name="Zhang L."/>
            <person name="Hao G."/>
            <person name="Liu J."/>
            <person name="Yang Y."/>
        </authorList>
    </citation>
    <scope>NUCLEOTIDE SEQUENCE [LARGE SCALE GENOMIC DNA]</scope>
    <source>
        <strain evidence="4">Cfa_2016G</strain>
        <tissue evidence="4">Leaf</tissue>
    </source>
</reference>
<proteinExistence type="predicted"/>
<evidence type="ECO:0000256" key="2">
    <source>
        <dbReference type="SAM" id="Phobius"/>
    </source>
</evidence>
<feature type="compositionally biased region" description="Acidic residues" evidence="1">
    <location>
        <begin position="117"/>
        <end position="141"/>
    </location>
</feature>
<evidence type="ECO:0000313" key="5">
    <source>
        <dbReference type="Proteomes" id="UP000327013"/>
    </source>
</evidence>
<feature type="transmembrane region" description="Helical" evidence="2">
    <location>
        <begin position="12"/>
        <end position="34"/>
    </location>
</feature>
<evidence type="ECO:0000259" key="3">
    <source>
        <dbReference type="Pfam" id="PF14364"/>
    </source>
</evidence>
<accession>A0A5N6R1R6</accession>
<feature type="domain" description="DUF4408" evidence="3">
    <location>
        <begin position="17"/>
        <end position="39"/>
    </location>
</feature>
<dbReference type="InterPro" id="IPR025520">
    <property type="entry name" value="DUF4408"/>
</dbReference>
<sequence>MKHFLFISLPNISAFFVNPKCLFIVVNVIVVFLVGESRLVGSNSSPVDEIRDQYVERSCGLRGHSSSALQLQEIKEEGSTSEVHDNGDCQVLLEQKEERKFTDQDGVNMVEDKEVLKEEEEEEVVKAEGDDDHEEEEEEEAGLPAEELKKRAEEFIARVNKQMWLEPK</sequence>
<protein>
    <recommendedName>
        <fullName evidence="3">DUF4408 domain-containing protein</fullName>
    </recommendedName>
</protein>
<dbReference type="EMBL" id="CM017323">
    <property type="protein sequence ID" value="KAE8023723.1"/>
    <property type="molecule type" value="Genomic_DNA"/>
</dbReference>
<dbReference type="PANTHER" id="PTHR35762:SF5">
    <property type="entry name" value="DUF4408 DOMAIN-CONTAINING PROTEIN"/>
    <property type="match status" value="1"/>
</dbReference>